<name>A0ABW3M1I2_9GAMM</name>
<organism evidence="3 4">
    <name type="scientific">Pseudoxanthomonas kaohsiungensis</name>
    <dbReference type="NCBI Taxonomy" id="283923"/>
    <lineage>
        <taxon>Bacteria</taxon>
        <taxon>Pseudomonadati</taxon>
        <taxon>Pseudomonadota</taxon>
        <taxon>Gammaproteobacteria</taxon>
        <taxon>Lysobacterales</taxon>
        <taxon>Lysobacteraceae</taxon>
        <taxon>Pseudoxanthomonas</taxon>
    </lineage>
</organism>
<gene>
    <name evidence="3" type="ORF">ACFQ2N_11135</name>
</gene>
<dbReference type="Pfam" id="PF08378">
    <property type="entry name" value="NERD"/>
    <property type="match status" value="1"/>
</dbReference>
<keyword evidence="1" id="KW-0812">Transmembrane</keyword>
<comment type="caution">
    <text evidence="3">The sequence shown here is derived from an EMBL/GenBank/DDBJ whole genome shotgun (WGS) entry which is preliminary data.</text>
</comment>
<keyword evidence="1" id="KW-0472">Membrane</keyword>
<proteinExistence type="predicted"/>
<sequence>MLSNLIFLSAFLITSALIIACAALAKLIRKRSSRRSPLQGKKIANLPGQQLMARISDHGDDMIAAFMVMYLSLPMMLFAWAIGRVDWTRFKFGVVEAMFLAAGLAIFAFGLWSYVRNLRAYLRAKEGQLAEQVTGQLLNRLVGPRCVVAHDVPCEGFNIDHVVIAPRCVYAVETKSFRKPRNSDDDSHYKVAFDGAALRFPDFVDTKAVEQARRQAQWLARYLKESLGQEVPVVPAVALPGWWIERTDAARRSDVRVFTPMGRGAEFLLDGEENLVPAMRSLVAQAVSQKYPSVD</sequence>
<evidence type="ECO:0000313" key="3">
    <source>
        <dbReference type="EMBL" id="MFD1042895.1"/>
    </source>
</evidence>
<dbReference type="PROSITE" id="PS50965">
    <property type="entry name" value="NERD"/>
    <property type="match status" value="1"/>
</dbReference>
<keyword evidence="4" id="KW-1185">Reference proteome</keyword>
<keyword evidence="1" id="KW-1133">Transmembrane helix</keyword>
<feature type="domain" description="NERD" evidence="2">
    <location>
        <begin position="126"/>
        <end position="246"/>
    </location>
</feature>
<evidence type="ECO:0000259" key="2">
    <source>
        <dbReference type="PROSITE" id="PS50965"/>
    </source>
</evidence>
<evidence type="ECO:0000313" key="4">
    <source>
        <dbReference type="Proteomes" id="UP001597033"/>
    </source>
</evidence>
<dbReference type="InterPro" id="IPR011528">
    <property type="entry name" value="NERD"/>
</dbReference>
<feature type="transmembrane region" description="Helical" evidence="1">
    <location>
        <begin position="62"/>
        <end position="82"/>
    </location>
</feature>
<dbReference type="EMBL" id="JBHTKN010000007">
    <property type="protein sequence ID" value="MFD1042895.1"/>
    <property type="molecule type" value="Genomic_DNA"/>
</dbReference>
<accession>A0ABW3M1I2</accession>
<evidence type="ECO:0000256" key="1">
    <source>
        <dbReference type="SAM" id="Phobius"/>
    </source>
</evidence>
<dbReference type="Proteomes" id="UP001597033">
    <property type="component" value="Unassembled WGS sequence"/>
</dbReference>
<dbReference type="RefSeq" id="WP_162375283.1">
    <property type="nucleotide sequence ID" value="NZ_JBHTKN010000007.1"/>
</dbReference>
<protein>
    <submittedName>
        <fullName evidence="3">Nuclease-related domain-containing protein</fullName>
    </submittedName>
</protein>
<feature type="transmembrane region" description="Helical" evidence="1">
    <location>
        <begin position="94"/>
        <end position="115"/>
    </location>
</feature>
<feature type="transmembrane region" description="Helical" evidence="1">
    <location>
        <begin position="6"/>
        <end position="28"/>
    </location>
</feature>
<reference evidence="4" key="1">
    <citation type="journal article" date="2019" name="Int. J. Syst. Evol. Microbiol.">
        <title>The Global Catalogue of Microorganisms (GCM) 10K type strain sequencing project: providing services to taxonomists for standard genome sequencing and annotation.</title>
        <authorList>
            <consortium name="The Broad Institute Genomics Platform"/>
            <consortium name="The Broad Institute Genome Sequencing Center for Infectious Disease"/>
            <person name="Wu L."/>
            <person name="Ma J."/>
        </authorList>
    </citation>
    <scope>NUCLEOTIDE SEQUENCE [LARGE SCALE GENOMIC DNA]</scope>
    <source>
        <strain evidence="4">CCUG 55854</strain>
    </source>
</reference>